<reference evidence="8 9" key="1">
    <citation type="submission" date="2021-05" db="EMBL/GenBank/DDBJ databases">
        <title>Novel Bacillus species.</title>
        <authorList>
            <person name="Liu G."/>
        </authorList>
    </citation>
    <scope>NUCLEOTIDE SEQUENCE [LARGE SCALE GENOMIC DNA]</scope>
    <source>
        <strain evidence="9">FJAT-49780</strain>
    </source>
</reference>
<feature type="short sequence motif" description="Polymerase core binding" evidence="6">
    <location>
        <begin position="61"/>
        <end position="74"/>
    </location>
</feature>
<dbReference type="InterPro" id="IPR007627">
    <property type="entry name" value="RNA_pol_sigma70_r2"/>
</dbReference>
<keyword evidence="6" id="KW-0346">Stress response</keyword>
<keyword evidence="1 6" id="KW-0963">Cytoplasm</keyword>
<comment type="caution">
    <text evidence="8">The sequence shown here is derived from an EMBL/GenBank/DDBJ whole genome shotgun (WGS) entry which is preliminary data.</text>
</comment>
<sequence length="251" mass="29471">MLLSIIQGVFNNKSNTELKELVLKAKKGDEKVMNELLIAYTPFMKKTASVVCKRFISEHDDEFSVALKGFYEAILQYNPDEKTSLKTFSHLIIKRRLIDYMRKESKRNEELIVLNDEDREAGANPQHYVFNEMSISSFLKEQQAVERREEIKEYSQVLKEYGLSFQELVVSSPKHDDSRKIAFNIAQIISSTPDFYSYFIEKKRLPINELTSITKLSRKTIERNRKYIVAVTLLINSNFVYLKEYIREELL</sequence>
<dbReference type="GO" id="GO:0003677">
    <property type="term" value="F:DNA binding"/>
    <property type="evidence" value="ECO:0007669"/>
    <property type="project" value="UniProtKB-UniRule"/>
</dbReference>
<proteinExistence type="inferred from homology"/>
<dbReference type="InterPro" id="IPR013325">
    <property type="entry name" value="RNA_pol_sigma_r2"/>
</dbReference>
<comment type="similarity">
    <text evidence="6">Belongs to the sigma-70 factor family. SigI subfamily.</text>
</comment>
<dbReference type="Proteomes" id="UP000681414">
    <property type="component" value="Unassembled WGS sequence"/>
</dbReference>
<evidence type="ECO:0000256" key="4">
    <source>
        <dbReference type="ARBA" id="ARBA00023125"/>
    </source>
</evidence>
<dbReference type="PIRSF" id="PIRSF038953">
    <property type="entry name" value="SigI"/>
    <property type="match status" value="1"/>
</dbReference>
<feature type="domain" description="RNA polymerase sigma-70 region 2" evidence="7">
    <location>
        <begin position="40"/>
        <end position="106"/>
    </location>
</feature>
<comment type="activity regulation">
    <text evidence="6">Negatively regulated by the anti-sigma-I factor RsgI.</text>
</comment>
<evidence type="ECO:0000256" key="2">
    <source>
        <dbReference type="ARBA" id="ARBA00023015"/>
    </source>
</evidence>
<dbReference type="InterPro" id="IPR014244">
    <property type="entry name" value="RNA_pol_sigma-I"/>
</dbReference>
<keyword evidence="5 6" id="KW-0804">Transcription</keyword>
<gene>
    <name evidence="6 8" type="primary">sigI</name>
    <name evidence="8" type="ORF">KHA97_21925</name>
</gene>
<dbReference type="Gene3D" id="1.10.1740.10">
    <property type="match status" value="1"/>
</dbReference>
<dbReference type="GO" id="GO:0006352">
    <property type="term" value="P:DNA-templated transcription initiation"/>
    <property type="evidence" value="ECO:0007669"/>
    <property type="project" value="UniProtKB-UniRule"/>
</dbReference>
<organism evidence="8 9">
    <name type="scientific">Lederbergia citri</name>
    <dbReference type="NCBI Taxonomy" id="2833580"/>
    <lineage>
        <taxon>Bacteria</taxon>
        <taxon>Bacillati</taxon>
        <taxon>Bacillota</taxon>
        <taxon>Bacilli</taxon>
        <taxon>Bacillales</taxon>
        <taxon>Bacillaceae</taxon>
        <taxon>Lederbergia</taxon>
    </lineage>
</organism>
<dbReference type="SUPFAM" id="SSF88946">
    <property type="entry name" value="Sigma2 domain of RNA polymerase sigma factors"/>
    <property type="match status" value="1"/>
</dbReference>
<dbReference type="EMBL" id="JAGYPG010000005">
    <property type="protein sequence ID" value="MBS4197705.1"/>
    <property type="molecule type" value="Genomic_DNA"/>
</dbReference>
<dbReference type="HAMAP" id="MF_02064">
    <property type="entry name" value="Sigma70_SigI"/>
    <property type="match status" value="1"/>
</dbReference>
<dbReference type="PANTHER" id="PTHR30385">
    <property type="entry name" value="SIGMA FACTOR F FLAGELLAR"/>
    <property type="match status" value="1"/>
</dbReference>
<comment type="subcellular location">
    <subcellularLocation>
        <location evidence="6">Cytoplasm</location>
    </subcellularLocation>
</comment>
<dbReference type="AlphaFoldDB" id="A0A942YJM2"/>
<comment type="subunit">
    <text evidence="6">Interacts with RsgI.</text>
</comment>
<dbReference type="Pfam" id="PF04542">
    <property type="entry name" value="Sigma70_r2"/>
    <property type="match status" value="1"/>
</dbReference>
<keyword evidence="3 6" id="KW-0731">Sigma factor</keyword>
<evidence type="ECO:0000313" key="9">
    <source>
        <dbReference type="Proteomes" id="UP000681414"/>
    </source>
</evidence>
<evidence type="ECO:0000256" key="3">
    <source>
        <dbReference type="ARBA" id="ARBA00023082"/>
    </source>
</evidence>
<comment type="function">
    <text evidence="6">Sigma factors are initiation factors that promote the attachment of RNA polymerase to specific initiation sites and are then released.</text>
</comment>
<dbReference type="RefSeq" id="WP_213126941.1">
    <property type="nucleotide sequence ID" value="NZ_JAGYPG010000005.1"/>
</dbReference>
<evidence type="ECO:0000313" key="8">
    <source>
        <dbReference type="EMBL" id="MBS4197705.1"/>
    </source>
</evidence>
<name>A0A942YJM2_9BACI</name>
<keyword evidence="4 6" id="KW-0238">DNA-binding</keyword>
<dbReference type="GO" id="GO:0005737">
    <property type="term" value="C:cytoplasm"/>
    <property type="evidence" value="ECO:0007669"/>
    <property type="project" value="UniProtKB-SubCell"/>
</dbReference>
<dbReference type="PANTHER" id="PTHR30385:SF6">
    <property type="entry name" value="RNA POLYMERASE SIGMA FACTOR SIGI"/>
    <property type="match status" value="1"/>
</dbReference>
<dbReference type="GO" id="GO:0016987">
    <property type="term" value="F:sigma factor activity"/>
    <property type="evidence" value="ECO:0007669"/>
    <property type="project" value="UniProtKB-UniRule"/>
</dbReference>
<feature type="DNA-binding region" description="H-T-H motif" evidence="6">
    <location>
        <begin position="207"/>
        <end position="226"/>
    </location>
</feature>
<evidence type="ECO:0000256" key="5">
    <source>
        <dbReference type="ARBA" id="ARBA00023163"/>
    </source>
</evidence>
<evidence type="ECO:0000259" key="7">
    <source>
        <dbReference type="Pfam" id="PF04542"/>
    </source>
</evidence>
<evidence type="ECO:0000256" key="1">
    <source>
        <dbReference type="ARBA" id="ARBA00022490"/>
    </source>
</evidence>
<accession>A0A942YJM2</accession>
<dbReference type="NCBIfam" id="TIGR02895">
    <property type="entry name" value="spore_sigI"/>
    <property type="match status" value="1"/>
</dbReference>
<keyword evidence="9" id="KW-1185">Reference proteome</keyword>
<keyword evidence="2 6" id="KW-0805">Transcription regulation</keyword>
<protein>
    <recommendedName>
        <fullName evidence="6">RNA polymerase sigma factor SigI</fullName>
    </recommendedName>
</protein>
<evidence type="ECO:0000256" key="6">
    <source>
        <dbReference type="HAMAP-Rule" id="MF_02064"/>
    </source>
</evidence>